<protein>
    <submittedName>
        <fullName evidence="1">Uncharacterized protein</fullName>
    </submittedName>
</protein>
<proteinExistence type="predicted"/>
<evidence type="ECO:0000313" key="1">
    <source>
        <dbReference type="EMBL" id="KIK53123.1"/>
    </source>
</evidence>
<name>A0A0D0CDT3_9AGAR</name>
<sequence length="79" mass="8956">QPYIHDIIVTIFYNKKQYKFCIFFQRHLYLPSNQCVAGVNGAPIAGDLLVVACGKRYDVQNMNGLAETQAADLAARRYM</sequence>
<dbReference type="HOGENOM" id="CLU_2612475_0_0_1"/>
<dbReference type="Proteomes" id="UP000053593">
    <property type="component" value="Unassembled WGS sequence"/>
</dbReference>
<dbReference type="EMBL" id="KN834833">
    <property type="protein sequence ID" value="KIK53123.1"/>
    <property type="molecule type" value="Genomic_DNA"/>
</dbReference>
<dbReference type="OrthoDB" id="2835048at2759"/>
<gene>
    <name evidence="1" type="ORF">GYMLUDRAFT_122538</name>
</gene>
<dbReference type="AlphaFoldDB" id="A0A0D0CDT3"/>
<organism evidence="1 2">
    <name type="scientific">Collybiopsis luxurians FD-317 M1</name>
    <dbReference type="NCBI Taxonomy" id="944289"/>
    <lineage>
        <taxon>Eukaryota</taxon>
        <taxon>Fungi</taxon>
        <taxon>Dikarya</taxon>
        <taxon>Basidiomycota</taxon>
        <taxon>Agaricomycotina</taxon>
        <taxon>Agaricomycetes</taxon>
        <taxon>Agaricomycetidae</taxon>
        <taxon>Agaricales</taxon>
        <taxon>Marasmiineae</taxon>
        <taxon>Omphalotaceae</taxon>
        <taxon>Collybiopsis</taxon>
        <taxon>Collybiopsis luxurians</taxon>
    </lineage>
</organism>
<reference evidence="1 2" key="1">
    <citation type="submission" date="2014-04" db="EMBL/GenBank/DDBJ databases">
        <title>Evolutionary Origins and Diversification of the Mycorrhizal Mutualists.</title>
        <authorList>
            <consortium name="DOE Joint Genome Institute"/>
            <consortium name="Mycorrhizal Genomics Consortium"/>
            <person name="Kohler A."/>
            <person name="Kuo A."/>
            <person name="Nagy L.G."/>
            <person name="Floudas D."/>
            <person name="Copeland A."/>
            <person name="Barry K.W."/>
            <person name="Cichocki N."/>
            <person name="Veneault-Fourrey C."/>
            <person name="LaButti K."/>
            <person name="Lindquist E.A."/>
            <person name="Lipzen A."/>
            <person name="Lundell T."/>
            <person name="Morin E."/>
            <person name="Murat C."/>
            <person name="Riley R."/>
            <person name="Ohm R."/>
            <person name="Sun H."/>
            <person name="Tunlid A."/>
            <person name="Henrissat B."/>
            <person name="Grigoriev I.V."/>
            <person name="Hibbett D.S."/>
            <person name="Martin F."/>
        </authorList>
    </citation>
    <scope>NUCLEOTIDE SEQUENCE [LARGE SCALE GENOMIC DNA]</scope>
    <source>
        <strain evidence="1 2">FD-317 M1</strain>
    </source>
</reference>
<evidence type="ECO:0000313" key="2">
    <source>
        <dbReference type="Proteomes" id="UP000053593"/>
    </source>
</evidence>
<accession>A0A0D0CDT3</accession>
<feature type="non-terminal residue" evidence="1">
    <location>
        <position position="79"/>
    </location>
</feature>
<feature type="non-terminal residue" evidence="1">
    <location>
        <position position="1"/>
    </location>
</feature>
<keyword evidence="2" id="KW-1185">Reference proteome</keyword>